<feature type="chain" id="PRO_5012241117" description="DUF4292 domain-containing protein" evidence="1">
    <location>
        <begin position="24"/>
        <end position="250"/>
    </location>
</feature>
<accession>A0A239HT14</accession>
<evidence type="ECO:0008006" key="4">
    <source>
        <dbReference type="Google" id="ProtNLM"/>
    </source>
</evidence>
<dbReference type="EMBL" id="FZOQ01000014">
    <property type="protein sequence ID" value="SNS84452.1"/>
    <property type="molecule type" value="Genomic_DNA"/>
</dbReference>
<proteinExistence type="predicted"/>
<dbReference type="Pfam" id="PF14125">
    <property type="entry name" value="DUF4292"/>
    <property type="match status" value="1"/>
</dbReference>
<evidence type="ECO:0000313" key="3">
    <source>
        <dbReference type="Proteomes" id="UP000198432"/>
    </source>
</evidence>
<gene>
    <name evidence="2" type="ORF">SAMN06296052_114152</name>
</gene>
<evidence type="ECO:0000313" key="2">
    <source>
        <dbReference type="EMBL" id="SNS84452.1"/>
    </source>
</evidence>
<dbReference type="AlphaFoldDB" id="A0A239HT14"/>
<dbReference type="OrthoDB" id="849114at2"/>
<dbReference type="RefSeq" id="WP_089320175.1">
    <property type="nucleotide sequence ID" value="NZ_FZOQ01000014.1"/>
</dbReference>
<feature type="signal peptide" evidence="1">
    <location>
        <begin position="1"/>
        <end position="23"/>
    </location>
</feature>
<protein>
    <recommendedName>
        <fullName evidence="4">DUF4292 domain-containing protein</fullName>
    </recommendedName>
</protein>
<sequence length="250" mass="27659">MSKPLLLCLLGILLLAGCKKETAPTTASTTTETVGSVNVNNLDFNYLSTKSQLSLNSKSENLSSGISLRIKKDSVIWASVQPGLGIEAARLKLTQDSVFVMDRLRKEYIATDYSYLRNKLNADISFDVLQAILLGNYQAKGAEKILNEGDLKHVQQLRGNLIFDYFIGNANSKLQRLNVQDKNTGNTIAVKYDSFQNIGAVPFAHNFAAQVLQKGEVSAFTLNHSRVSITDEQLSFPFSVPTEYKRLTMN</sequence>
<reference evidence="3" key="1">
    <citation type="submission" date="2017-06" db="EMBL/GenBank/DDBJ databases">
        <authorList>
            <person name="Varghese N."/>
            <person name="Submissions S."/>
        </authorList>
    </citation>
    <scope>NUCLEOTIDE SEQUENCE [LARGE SCALE GENOMIC DNA]</scope>
    <source>
        <strain evidence="3">NKM1</strain>
    </source>
</reference>
<dbReference type="Gene3D" id="2.50.20.10">
    <property type="entry name" value="Lipoprotein localisation LolA/LolB/LppX"/>
    <property type="match status" value="1"/>
</dbReference>
<dbReference type="Proteomes" id="UP000198432">
    <property type="component" value="Unassembled WGS sequence"/>
</dbReference>
<name>A0A239HT14_9BACT</name>
<evidence type="ECO:0000256" key="1">
    <source>
        <dbReference type="SAM" id="SignalP"/>
    </source>
</evidence>
<dbReference type="InterPro" id="IPR025634">
    <property type="entry name" value="DUF4292"/>
</dbReference>
<keyword evidence="3" id="KW-1185">Reference proteome</keyword>
<keyword evidence="1" id="KW-0732">Signal</keyword>
<dbReference type="PROSITE" id="PS51257">
    <property type="entry name" value="PROKAR_LIPOPROTEIN"/>
    <property type="match status" value="1"/>
</dbReference>
<organism evidence="2 3">
    <name type="scientific">Pontibacter ummariensis</name>
    <dbReference type="NCBI Taxonomy" id="1610492"/>
    <lineage>
        <taxon>Bacteria</taxon>
        <taxon>Pseudomonadati</taxon>
        <taxon>Bacteroidota</taxon>
        <taxon>Cytophagia</taxon>
        <taxon>Cytophagales</taxon>
        <taxon>Hymenobacteraceae</taxon>
        <taxon>Pontibacter</taxon>
    </lineage>
</organism>